<comment type="caution">
    <text evidence="2">The sequence shown here is derived from an EMBL/GenBank/DDBJ whole genome shotgun (WGS) entry which is preliminary data.</text>
</comment>
<dbReference type="RefSeq" id="WP_008376570.1">
    <property type="nucleotide sequence ID" value="NZ_BAOP01000003.1"/>
</dbReference>
<dbReference type="AlphaFoldDB" id="M3UGU1"/>
<gene>
    <name evidence="2" type="ORF">GM1_003_02590</name>
</gene>
<dbReference type="OrthoDB" id="8444043at2"/>
<evidence type="ECO:0000313" key="3">
    <source>
        <dbReference type="Proteomes" id="UP000035009"/>
    </source>
</evidence>
<reference evidence="2 3" key="1">
    <citation type="submission" date="2013-02" db="EMBL/GenBank/DDBJ databases">
        <title>Whole genome shotgun sequence of Gordonia malaquae NBRC 108250.</title>
        <authorList>
            <person name="Yoshida I."/>
            <person name="Hosoyama A."/>
            <person name="Tsuchikane K."/>
            <person name="Ando Y."/>
            <person name="Baba S."/>
            <person name="Ohji S."/>
            <person name="Hamada M."/>
            <person name="Tamura T."/>
            <person name="Yamazoe A."/>
            <person name="Yamazaki S."/>
            <person name="Fujita N."/>
        </authorList>
    </citation>
    <scope>NUCLEOTIDE SEQUENCE [LARGE SCALE GENOMIC DNA]</scope>
    <source>
        <strain evidence="2 3">NBRC 108250</strain>
    </source>
</reference>
<dbReference type="STRING" id="410332.SAMN04488550_2502"/>
<dbReference type="eggNOG" id="COG2327">
    <property type="taxonomic scope" value="Bacteria"/>
</dbReference>
<keyword evidence="3" id="KW-1185">Reference proteome</keyword>
<dbReference type="Pfam" id="PF04230">
    <property type="entry name" value="PS_pyruv_trans"/>
    <property type="match status" value="1"/>
</dbReference>
<sequence>MALPSVTEVAQRTRSVRFKVRSRVDSADLIYLVTTAGFPNFGDELITEAWLRHIAVRRPMARVVVDSPRPGQASLLLRHANRRAVFVDTLWELVHHALSPDAHDVDPDAPWEWVADTASRLGASPRNDAGIDMLLRAGTIHLVGGGFVNAVWPHHGALLSAMAAVAEKTGARTVATGAGFTPAIDGAAGAAMLAAASRFDVLDVRDAPTETLLAGAPGLSRTGDDAWLSPILTRPRTPAGAGVVLCAQSDLTDTFSWDGRTGTDALASFIRATLDAWEVPGRDVTVVECIPGHDYTIPTMLADRLEGAAVIPFRNLWRDGLPVNRGTWLSTRYHPHMIAAAAGDSGVAISASTDYYATKHQALVDAGSAWTVVSGGVDLQTPARPTAGGYTPEAVQENVRRKKSLADSLYPIGVRIR</sequence>
<proteinExistence type="predicted"/>
<dbReference type="EMBL" id="BAOP01000003">
    <property type="protein sequence ID" value="GAC78520.1"/>
    <property type="molecule type" value="Genomic_DNA"/>
</dbReference>
<evidence type="ECO:0000313" key="2">
    <source>
        <dbReference type="EMBL" id="GAC78520.1"/>
    </source>
</evidence>
<dbReference type="Proteomes" id="UP000035009">
    <property type="component" value="Unassembled WGS sequence"/>
</dbReference>
<feature type="domain" description="Polysaccharide pyruvyl transferase" evidence="1">
    <location>
        <begin position="40"/>
        <end position="231"/>
    </location>
</feature>
<dbReference type="InterPro" id="IPR007345">
    <property type="entry name" value="Polysacch_pyruvyl_Trfase"/>
</dbReference>
<name>M3UGU1_GORML</name>
<organism evidence="2 3">
    <name type="scientific">Gordonia malaquae NBRC 108250</name>
    <dbReference type="NCBI Taxonomy" id="1223542"/>
    <lineage>
        <taxon>Bacteria</taxon>
        <taxon>Bacillati</taxon>
        <taxon>Actinomycetota</taxon>
        <taxon>Actinomycetes</taxon>
        <taxon>Mycobacteriales</taxon>
        <taxon>Gordoniaceae</taxon>
        <taxon>Gordonia</taxon>
    </lineage>
</organism>
<protein>
    <recommendedName>
        <fullName evidence="1">Polysaccharide pyruvyl transferase domain-containing protein</fullName>
    </recommendedName>
</protein>
<accession>M3UGU1</accession>
<evidence type="ECO:0000259" key="1">
    <source>
        <dbReference type="Pfam" id="PF04230"/>
    </source>
</evidence>